<dbReference type="InterPro" id="IPR018775">
    <property type="entry name" value="RlaP"/>
</dbReference>
<gene>
    <name evidence="1" type="ORF">LHJ74_00350</name>
</gene>
<evidence type="ECO:0000313" key="1">
    <source>
        <dbReference type="EMBL" id="MCT2588409.1"/>
    </source>
</evidence>
<dbReference type="PANTHER" id="PTHR34817">
    <property type="entry name" value="NUCLEOTIDYLTRANSFERASE"/>
    <property type="match status" value="1"/>
</dbReference>
<name>A0ABT2JLM9_9ACTN</name>
<dbReference type="RefSeq" id="WP_260215314.1">
    <property type="nucleotide sequence ID" value="NZ_JAJAGO010000001.1"/>
</dbReference>
<evidence type="ECO:0000313" key="2">
    <source>
        <dbReference type="Proteomes" id="UP001156389"/>
    </source>
</evidence>
<organism evidence="1 2">
    <name type="scientific">Streptomyces gossypii</name>
    <dbReference type="NCBI Taxonomy" id="2883101"/>
    <lineage>
        <taxon>Bacteria</taxon>
        <taxon>Bacillati</taxon>
        <taxon>Actinomycetota</taxon>
        <taxon>Actinomycetes</taxon>
        <taxon>Kitasatosporales</taxon>
        <taxon>Streptomycetaceae</taxon>
        <taxon>Streptomyces</taxon>
    </lineage>
</organism>
<comment type="caution">
    <text evidence="1">The sequence shown here is derived from an EMBL/GenBank/DDBJ whole genome shotgun (WGS) entry which is preliminary data.</text>
</comment>
<proteinExistence type="predicted"/>
<dbReference type="EMBL" id="JAJAGO010000001">
    <property type="protein sequence ID" value="MCT2588409.1"/>
    <property type="molecule type" value="Genomic_DNA"/>
</dbReference>
<reference evidence="1 2" key="1">
    <citation type="submission" date="2021-10" db="EMBL/GenBank/DDBJ databases">
        <title>Streptomyces gossypii sp. nov., isolated from soil collected from cotton field.</title>
        <authorList>
            <person name="Ge X."/>
            <person name="Chen X."/>
            <person name="Liu W."/>
        </authorList>
    </citation>
    <scope>NUCLEOTIDE SEQUENCE [LARGE SCALE GENOMIC DNA]</scope>
    <source>
        <strain evidence="1 2">N2-109</strain>
    </source>
</reference>
<sequence length="265" mass="28967">MTAPLTVTLPAYGLPDLAPVIAGQQHALLFATVSGAHLYGFPSRDSDVDLRGVHLLPLREVLGLASVRETHARTWDRHGVEMDLVTHDLAKFARLLLQPNGYVLEQLLSPLVAHTTAAHTELVALAPRLLTRHHARHYRGFARTQWRRFEKTGELKPLLYTFRVLLTGIHLMRTQEVLAHLPSLLEAGQAPGFLPDLIGAKAEAEHGLLAHMSGAPGTERLAADVEALAAALDTAEADTGLPQEPRARARARLNELVVDTRLRTG</sequence>
<protein>
    <submittedName>
        <fullName evidence="1">Nucleotidyltransferase domain-containing protein</fullName>
    </submittedName>
</protein>
<dbReference type="Proteomes" id="UP001156389">
    <property type="component" value="Unassembled WGS sequence"/>
</dbReference>
<accession>A0ABT2JLM9</accession>
<dbReference type="Pfam" id="PF10127">
    <property type="entry name" value="RlaP"/>
    <property type="match status" value="1"/>
</dbReference>
<keyword evidence="2" id="KW-1185">Reference proteome</keyword>
<dbReference type="PANTHER" id="PTHR34817:SF1">
    <property type="entry name" value="NUCLEOTIDYLTRANSFERASE"/>
    <property type="match status" value="1"/>
</dbReference>